<sequence>MYDPFNDDYLYAPLCMEEYSNVDQPEQVIVESSSFLIQPPGQGGLCAQHRSPISQQLQQLQQQQVESCPTKDTKQEGNNLSPECQFTTGCLAQLDFDSIFNFGNFQQLPPEKQDELAQLLPAPDLCTDNYSNMTYSCSSSATSSSTSLSSDEMVSTPIHPSFFSPVDNPVFWSALDDWQSMLTAGQISIPDGATTEVNPPPQSSPSPSSFSPVNTNFKDEAFEWGWGELSDKEKTHNVAGDSKSITLKDMCSKGLIRENDIIVYKRNFSACKVIVSKTMKVIKCDGASGLTIFLDDQVFEDFETPTALETKILDHHGEVARDKRPNGNAFKSIRLIRNGKDLGRLFDIRKDAFGS</sequence>
<protein>
    <recommendedName>
        <fullName evidence="2">ASX DEUBAD domain-containing protein</fullName>
    </recommendedName>
</protein>
<gene>
    <name evidence="3" type="primary">ABSGL_05846.1 scaffold 7570</name>
</gene>
<dbReference type="Proteomes" id="UP000078561">
    <property type="component" value="Unassembled WGS sequence"/>
</dbReference>
<proteinExistence type="predicted"/>
<dbReference type="Pfam" id="PF13919">
    <property type="entry name" value="ASXH"/>
    <property type="match status" value="1"/>
</dbReference>
<dbReference type="AlphaFoldDB" id="A0A168NAW1"/>
<evidence type="ECO:0000313" key="4">
    <source>
        <dbReference type="Proteomes" id="UP000078561"/>
    </source>
</evidence>
<dbReference type="OrthoDB" id="2289918at2759"/>
<accession>A0A168NAW1</accession>
<dbReference type="OMA" id="EAFESYW"/>
<reference evidence="3" key="1">
    <citation type="submission" date="2016-04" db="EMBL/GenBank/DDBJ databases">
        <authorList>
            <person name="Evans L.H."/>
            <person name="Alamgir A."/>
            <person name="Owens N."/>
            <person name="Weber N.D."/>
            <person name="Virtaneva K."/>
            <person name="Barbian K."/>
            <person name="Babar A."/>
            <person name="Rosenke K."/>
        </authorList>
    </citation>
    <scope>NUCLEOTIDE SEQUENCE [LARGE SCALE GENOMIC DNA]</scope>
    <source>
        <strain evidence="3">CBS 101.48</strain>
    </source>
</reference>
<name>A0A168NAW1_ABSGL</name>
<evidence type="ECO:0000259" key="2">
    <source>
        <dbReference type="Pfam" id="PF13919"/>
    </source>
</evidence>
<dbReference type="InterPro" id="IPR028020">
    <property type="entry name" value="ASX_DEUBAD_dom"/>
</dbReference>
<dbReference type="EMBL" id="LT553165">
    <property type="protein sequence ID" value="SAM00169.1"/>
    <property type="molecule type" value="Genomic_DNA"/>
</dbReference>
<organism evidence="3">
    <name type="scientific">Absidia glauca</name>
    <name type="common">Pin mould</name>
    <dbReference type="NCBI Taxonomy" id="4829"/>
    <lineage>
        <taxon>Eukaryota</taxon>
        <taxon>Fungi</taxon>
        <taxon>Fungi incertae sedis</taxon>
        <taxon>Mucoromycota</taxon>
        <taxon>Mucoromycotina</taxon>
        <taxon>Mucoromycetes</taxon>
        <taxon>Mucorales</taxon>
        <taxon>Cunninghamellaceae</taxon>
        <taxon>Absidia</taxon>
    </lineage>
</organism>
<feature type="region of interest" description="Disordered" evidence="1">
    <location>
        <begin position="190"/>
        <end position="212"/>
    </location>
</feature>
<evidence type="ECO:0000256" key="1">
    <source>
        <dbReference type="SAM" id="MobiDB-lite"/>
    </source>
</evidence>
<evidence type="ECO:0000313" key="3">
    <source>
        <dbReference type="EMBL" id="SAM00169.1"/>
    </source>
</evidence>
<dbReference type="InParanoid" id="A0A168NAW1"/>
<dbReference type="STRING" id="4829.A0A168NAW1"/>
<keyword evidence="4" id="KW-1185">Reference proteome</keyword>
<feature type="domain" description="ASX DEUBAD" evidence="2">
    <location>
        <begin position="85"/>
        <end position="189"/>
    </location>
</feature>